<dbReference type="AlphaFoldDB" id="A0AAE1JS53"/>
<dbReference type="Proteomes" id="UP001293593">
    <property type="component" value="Unassembled WGS sequence"/>
</dbReference>
<comment type="caution">
    <text evidence="2">The sequence shown here is derived from an EMBL/GenBank/DDBJ whole genome shotgun (WGS) entry which is preliminary data.</text>
</comment>
<organism evidence="2 3">
    <name type="scientific">Acacia crassicarpa</name>
    <name type="common">northern wattle</name>
    <dbReference type="NCBI Taxonomy" id="499986"/>
    <lineage>
        <taxon>Eukaryota</taxon>
        <taxon>Viridiplantae</taxon>
        <taxon>Streptophyta</taxon>
        <taxon>Embryophyta</taxon>
        <taxon>Tracheophyta</taxon>
        <taxon>Spermatophyta</taxon>
        <taxon>Magnoliopsida</taxon>
        <taxon>eudicotyledons</taxon>
        <taxon>Gunneridae</taxon>
        <taxon>Pentapetalae</taxon>
        <taxon>rosids</taxon>
        <taxon>fabids</taxon>
        <taxon>Fabales</taxon>
        <taxon>Fabaceae</taxon>
        <taxon>Caesalpinioideae</taxon>
        <taxon>mimosoid clade</taxon>
        <taxon>Acacieae</taxon>
        <taxon>Acacia</taxon>
    </lineage>
</organism>
<reference evidence="2" key="1">
    <citation type="submission" date="2023-10" db="EMBL/GenBank/DDBJ databases">
        <title>Chromosome-level genome of the transformable northern wattle, Acacia crassicarpa.</title>
        <authorList>
            <person name="Massaro I."/>
            <person name="Sinha N.R."/>
            <person name="Poethig S."/>
            <person name="Leichty A.R."/>
        </authorList>
    </citation>
    <scope>NUCLEOTIDE SEQUENCE</scope>
    <source>
        <strain evidence="2">Acra3RX</strain>
        <tissue evidence="2">Leaf</tissue>
    </source>
</reference>
<evidence type="ECO:0000313" key="3">
    <source>
        <dbReference type="Proteomes" id="UP001293593"/>
    </source>
</evidence>
<proteinExistence type="predicted"/>
<gene>
    <name evidence="2" type="ORF">QN277_021692</name>
</gene>
<dbReference type="EMBL" id="JAWXYG010000005">
    <property type="protein sequence ID" value="KAK4273253.1"/>
    <property type="molecule type" value="Genomic_DNA"/>
</dbReference>
<name>A0AAE1JS53_9FABA</name>
<sequence>MASERDNVEFSDTVQDVAVQQSSNKRYNGDWHLGKALAYRAVYGCGGSGGSSRNGRGNDAARMSPSRLSKVSMASDPTHN</sequence>
<feature type="region of interest" description="Disordered" evidence="1">
    <location>
        <begin position="48"/>
        <end position="80"/>
    </location>
</feature>
<evidence type="ECO:0000313" key="2">
    <source>
        <dbReference type="EMBL" id="KAK4273253.1"/>
    </source>
</evidence>
<protein>
    <submittedName>
        <fullName evidence="2">Uncharacterized protein</fullName>
    </submittedName>
</protein>
<accession>A0AAE1JS53</accession>
<evidence type="ECO:0000256" key="1">
    <source>
        <dbReference type="SAM" id="MobiDB-lite"/>
    </source>
</evidence>
<keyword evidence="3" id="KW-1185">Reference proteome</keyword>